<organism evidence="4">
    <name type="scientific">candidate division WOR-3 bacterium</name>
    <dbReference type="NCBI Taxonomy" id="2052148"/>
    <lineage>
        <taxon>Bacteria</taxon>
        <taxon>Bacteria division WOR-3</taxon>
    </lineage>
</organism>
<protein>
    <submittedName>
        <fullName evidence="4">Glycosyltransferase family 1 protein</fullName>
    </submittedName>
</protein>
<keyword evidence="1" id="KW-0472">Membrane</keyword>
<dbReference type="Pfam" id="PF00534">
    <property type="entry name" value="Glycos_transf_1"/>
    <property type="match status" value="1"/>
</dbReference>
<reference evidence="4" key="1">
    <citation type="journal article" date="2020" name="mSystems">
        <title>Genome- and Community-Level Interaction Insights into Carbon Utilization and Element Cycling Functions of Hydrothermarchaeota in Hydrothermal Sediment.</title>
        <authorList>
            <person name="Zhou Z."/>
            <person name="Liu Y."/>
            <person name="Xu W."/>
            <person name="Pan J."/>
            <person name="Luo Z.H."/>
            <person name="Li M."/>
        </authorList>
    </citation>
    <scope>NUCLEOTIDE SEQUENCE [LARGE SCALE GENOMIC DNA]</scope>
    <source>
        <strain evidence="4">SpSt-754</strain>
    </source>
</reference>
<feature type="transmembrane region" description="Helical" evidence="1">
    <location>
        <begin position="106"/>
        <end position="124"/>
    </location>
</feature>
<dbReference type="PANTHER" id="PTHR45947">
    <property type="entry name" value="SULFOQUINOVOSYL TRANSFERASE SQD2"/>
    <property type="match status" value="1"/>
</dbReference>
<dbReference type="Pfam" id="PF13439">
    <property type="entry name" value="Glyco_transf_4"/>
    <property type="match status" value="1"/>
</dbReference>
<dbReference type="CDD" id="cd03801">
    <property type="entry name" value="GT4_PimA-like"/>
    <property type="match status" value="1"/>
</dbReference>
<keyword evidence="1" id="KW-0812">Transmembrane</keyword>
<feature type="domain" description="Glycosyltransferase subfamily 4-like N-terminal" evidence="3">
    <location>
        <begin position="42"/>
        <end position="212"/>
    </location>
</feature>
<evidence type="ECO:0000313" key="4">
    <source>
        <dbReference type="EMBL" id="HGB35963.1"/>
    </source>
</evidence>
<dbReference type="SUPFAM" id="SSF53756">
    <property type="entry name" value="UDP-Glycosyltransferase/glycogen phosphorylase"/>
    <property type="match status" value="1"/>
</dbReference>
<dbReference type="Gene3D" id="3.40.50.2000">
    <property type="entry name" value="Glycogen Phosphorylase B"/>
    <property type="match status" value="2"/>
</dbReference>
<accession>A0A7V3KNG8</accession>
<dbReference type="AlphaFoldDB" id="A0A7V3KNG8"/>
<feature type="domain" description="Glycosyl transferase family 1" evidence="2">
    <location>
        <begin position="225"/>
        <end position="390"/>
    </location>
</feature>
<proteinExistence type="predicted"/>
<dbReference type="InterPro" id="IPR028098">
    <property type="entry name" value="Glyco_trans_4-like_N"/>
</dbReference>
<evidence type="ECO:0000259" key="3">
    <source>
        <dbReference type="Pfam" id="PF13439"/>
    </source>
</evidence>
<dbReference type="PANTHER" id="PTHR45947:SF3">
    <property type="entry name" value="SULFOQUINOVOSYL TRANSFERASE SQD2"/>
    <property type="match status" value="1"/>
</dbReference>
<dbReference type="InterPro" id="IPR050194">
    <property type="entry name" value="Glycosyltransferase_grp1"/>
</dbReference>
<name>A0A7V3KNG8_UNCW3</name>
<sequence>MASYQTFQESAFIILKVMEKEVLVVSTAFPRNEEDVITPWLVKLMEHLEKRGFRFTVFTSSYKGLKQRKYKGFNVYRFRYAPKKIEFLTHDTGVYERLKQGPIYKFLTLLYIFWGLTNAIYLSFSKRFKIVHVHWPMPHIIFAIPFKIFQNSKIISQFHGSEIGMLEKLSKITRTAFICLINNFSDHVITNSSFNKSRLLSLGIKKKIEVIPLSNPHSSEIRPYKRKDEINILFVGRLVEVKGVPVLIKAFAKVSEKFPSSKLLIVGDGPQKSELVKLVQELKLDKKVHFKGFLIGQPLLEIYEQAMIFVLPSIITKTGETEGLGVVLIEALSYGIPVIGSKVGGIPDIIIDGKTGLLFEPGEHEDLARKIILLIGNPELRQRLVEEGQKHILENFSWEKIVEKMEKVYKS</sequence>
<gene>
    <name evidence="4" type="ORF">ENV38_03565</name>
</gene>
<comment type="caution">
    <text evidence="4">The sequence shown here is derived from an EMBL/GenBank/DDBJ whole genome shotgun (WGS) entry which is preliminary data.</text>
</comment>
<dbReference type="GO" id="GO:0016757">
    <property type="term" value="F:glycosyltransferase activity"/>
    <property type="evidence" value="ECO:0007669"/>
    <property type="project" value="InterPro"/>
</dbReference>
<keyword evidence="4" id="KW-0808">Transferase</keyword>
<evidence type="ECO:0000259" key="2">
    <source>
        <dbReference type="Pfam" id="PF00534"/>
    </source>
</evidence>
<dbReference type="EMBL" id="DTGD01000133">
    <property type="protein sequence ID" value="HGB35963.1"/>
    <property type="molecule type" value="Genomic_DNA"/>
</dbReference>
<evidence type="ECO:0000256" key="1">
    <source>
        <dbReference type="SAM" id="Phobius"/>
    </source>
</evidence>
<dbReference type="InterPro" id="IPR001296">
    <property type="entry name" value="Glyco_trans_1"/>
</dbReference>
<keyword evidence="1" id="KW-1133">Transmembrane helix</keyword>